<reference evidence="3 4" key="2">
    <citation type="submission" date="2018-11" db="EMBL/GenBank/DDBJ databases">
        <authorList>
            <consortium name="Pathogen Informatics"/>
        </authorList>
    </citation>
    <scope>NUCLEOTIDE SEQUENCE [LARGE SCALE GENOMIC DNA]</scope>
</reference>
<feature type="domain" description="Response regulatory" evidence="2">
    <location>
        <begin position="161"/>
        <end position="280"/>
    </location>
</feature>
<evidence type="ECO:0000313" key="5">
    <source>
        <dbReference type="WBParaSite" id="BTMF_0000092201-mRNA-1"/>
    </source>
</evidence>
<dbReference type="WBParaSite" id="BTMF_0000092201-mRNA-1">
    <property type="protein sequence ID" value="BTMF_0000092201-mRNA-1"/>
    <property type="gene ID" value="BTMF_0000092201"/>
</dbReference>
<accession>A0A0R3Q3Q4</accession>
<dbReference type="SMART" id="SM00448">
    <property type="entry name" value="REC"/>
    <property type="match status" value="1"/>
</dbReference>
<evidence type="ECO:0000259" key="2">
    <source>
        <dbReference type="PROSITE" id="PS50110"/>
    </source>
</evidence>
<proteinExistence type="predicted"/>
<organism evidence="5">
    <name type="scientific">Brugia timori</name>
    <dbReference type="NCBI Taxonomy" id="42155"/>
    <lineage>
        <taxon>Eukaryota</taxon>
        <taxon>Metazoa</taxon>
        <taxon>Ecdysozoa</taxon>
        <taxon>Nematoda</taxon>
        <taxon>Chromadorea</taxon>
        <taxon>Rhabditida</taxon>
        <taxon>Spirurina</taxon>
        <taxon>Spiruromorpha</taxon>
        <taxon>Filarioidea</taxon>
        <taxon>Onchocercidae</taxon>
        <taxon>Brugia</taxon>
    </lineage>
</organism>
<dbReference type="Gene3D" id="3.40.50.2300">
    <property type="match status" value="1"/>
</dbReference>
<dbReference type="GO" id="GO:0000160">
    <property type="term" value="P:phosphorelay signal transduction system"/>
    <property type="evidence" value="ECO:0007669"/>
    <property type="project" value="InterPro"/>
</dbReference>
<dbReference type="SUPFAM" id="SSF52172">
    <property type="entry name" value="CheY-like"/>
    <property type="match status" value="1"/>
</dbReference>
<dbReference type="Pfam" id="PF08667">
    <property type="entry name" value="BetR"/>
    <property type="match status" value="1"/>
</dbReference>
<dbReference type="PROSITE" id="PS50110">
    <property type="entry name" value="RESPONSE_REGULATORY"/>
    <property type="match status" value="1"/>
</dbReference>
<dbReference type="AlphaFoldDB" id="A0A0R3Q3Q4"/>
<evidence type="ECO:0000313" key="3">
    <source>
        <dbReference type="EMBL" id="VDO07242.1"/>
    </source>
</evidence>
<protein>
    <submittedName>
        <fullName evidence="5">Response regulatory domain-containing protein</fullName>
    </submittedName>
</protein>
<evidence type="ECO:0000256" key="1">
    <source>
        <dbReference type="PROSITE-ProRule" id="PRU00169"/>
    </source>
</evidence>
<reference evidence="5" key="1">
    <citation type="submission" date="2017-02" db="UniProtKB">
        <authorList>
            <consortium name="WormBaseParasite"/>
        </authorList>
    </citation>
    <scope>IDENTIFICATION</scope>
</reference>
<sequence length="289" mass="31031">MSKSPAPEEGPLSLAAHMVRALLERHGIAKHRHAAFVGEFFNLSRAAAHQRVNRSAAWTLEELSSLAQNFGETLSGIVAAHATSTSKRATLRMGGANVDCMIWLADGTPDSKVDTFVAVDNGGTYLVVPITTMSSPTAPANVQRIARMEVTLQRQPEATMRIAVLDDEDDVAHALCDQLRTAGLKAVPFSRSADLIQAMASSPYDGYVLDWLLAEGNATPLLATLRAQARPPAVVLLSGKLRSGSADPVDVASAATTYRVQVIEKPTHLPLLLSALENDGLHRVRETRR</sequence>
<dbReference type="InterPro" id="IPR013975">
    <property type="entry name" value="Tscrpt_reg_BetR_N"/>
</dbReference>
<keyword evidence="1" id="KW-0597">Phosphoprotein</keyword>
<feature type="modified residue" description="4-aspartylphosphate" evidence="1">
    <location>
        <position position="210"/>
    </location>
</feature>
<dbReference type="InterPro" id="IPR011006">
    <property type="entry name" value="CheY-like_superfamily"/>
</dbReference>
<dbReference type="InterPro" id="IPR001789">
    <property type="entry name" value="Sig_transdc_resp-reg_receiver"/>
</dbReference>
<keyword evidence="4" id="KW-1185">Reference proteome</keyword>
<gene>
    <name evidence="3" type="ORF">BTMF_LOCUS286</name>
</gene>
<name>A0A0R3Q3Q4_9BILA</name>
<dbReference type="Proteomes" id="UP000280834">
    <property type="component" value="Unassembled WGS sequence"/>
</dbReference>
<dbReference type="EMBL" id="UZAG01000125">
    <property type="protein sequence ID" value="VDO07242.1"/>
    <property type="molecule type" value="Genomic_DNA"/>
</dbReference>
<evidence type="ECO:0000313" key="4">
    <source>
        <dbReference type="Proteomes" id="UP000280834"/>
    </source>
</evidence>